<feature type="transmembrane region" description="Helical" evidence="1">
    <location>
        <begin position="12"/>
        <end position="36"/>
    </location>
</feature>
<dbReference type="Pfam" id="PF01554">
    <property type="entry name" value="MatE"/>
    <property type="match status" value="1"/>
</dbReference>
<organism evidence="2 3">
    <name type="scientific">Alkalibacterium iburiense</name>
    <dbReference type="NCBI Taxonomy" id="290589"/>
    <lineage>
        <taxon>Bacteria</taxon>
        <taxon>Bacillati</taxon>
        <taxon>Bacillota</taxon>
        <taxon>Bacilli</taxon>
        <taxon>Lactobacillales</taxon>
        <taxon>Carnobacteriaceae</taxon>
        <taxon>Alkalibacterium</taxon>
    </lineage>
</organism>
<dbReference type="PANTHER" id="PTHR42925:SF1">
    <property type="entry name" value="VIRULENCE FACTOR MVIN"/>
    <property type="match status" value="1"/>
</dbReference>
<accession>A0ABP3GZC1</accession>
<feature type="transmembrane region" description="Helical" evidence="1">
    <location>
        <begin position="137"/>
        <end position="158"/>
    </location>
</feature>
<dbReference type="InterPro" id="IPR002528">
    <property type="entry name" value="MATE_fam"/>
</dbReference>
<dbReference type="PANTHER" id="PTHR42925">
    <property type="entry name" value="MULTIDRUG AND TOXIN EFFLUX PROTEIN MATE FAMILY"/>
    <property type="match status" value="1"/>
</dbReference>
<dbReference type="Proteomes" id="UP001501166">
    <property type="component" value="Unassembled WGS sequence"/>
</dbReference>
<name>A0ABP3GZC1_9LACT</name>
<reference evidence="3" key="1">
    <citation type="journal article" date="2019" name="Int. J. Syst. Evol. Microbiol.">
        <title>The Global Catalogue of Microorganisms (GCM) 10K type strain sequencing project: providing services to taxonomists for standard genome sequencing and annotation.</title>
        <authorList>
            <consortium name="The Broad Institute Genomics Platform"/>
            <consortium name="The Broad Institute Genome Sequencing Center for Infectious Disease"/>
            <person name="Wu L."/>
            <person name="Ma J."/>
        </authorList>
    </citation>
    <scope>NUCLEOTIDE SEQUENCE [LARGE SCALE GENOMIC DNA]</scope>
    <source>
        <strain evidence="3">JCM 12662</strain>
    </source>
</reference>
<evidence type="ECO:0000313" key="2">
    <source>
        <dbReference type="EMBL" id="GAA0356683.1"/>
    </source>
</evidence>
<protein>
    <submittedName>
        <fullName evidence="2">Uncharacterized protein</fullName>
    </submittedName>
</protein>
<keyword evidence="1" id="KW-0812">Transmembrane</keyword>
<keyword evidence="1" id="KW-0472">Membrane</keyword>
<feature type="transmembrane region" description="Helical" evidence="1">
    <location>
        <begin position="79"/>
        <end position="99"/>
    </location>
</feature>
<keyword evidence="1" id="KW-1133">Transmembrane helix</keyword>
<dbReference type="RefSeq" id="WP_343754076.1">
    <property type="nucleotide sequence ID" value="NZ_BAAACW010000041.1"/>
</dbReference>
<keyword evidence="3" id="KW-1185">Reference proteome</keyword>
<evidence type="ECO:0000313" key="3">
    <source>
        <dbReference type="Proteomes" id="UP001501166"/>
    </source>
</evidence>
<feature type="transmembrane region" description="Helical" evidence="1">
    <location>
        <begin position="105"/>
        <end position="125"/>
    </location>
</feature>
<proteinExistence type="predicted"/>
<evidence type="ECO:0000256" key="1">
    <source>
        <dbReference type="SAM" id="Phobius"/>
    </source>
</evidence>
<feature type="transmembrane region" description="Helical" evidence="1">
    <location>
        <begin position="170"/>
        <end position="186"/>
    </location>
</feature>
<feature type="transmembrane region" description="Helical" evidence="1">
    <location>
        <begin position="234"/>
        <end position="256"/>
    </location>
</feature>
<gene>
    <name evidence="2" type="ORF">GCM10008932_07060</name>
</gene>
<feature type="transmembrane region" description="Helical" evidence="1">
    <location>
        <begin position="206"/>
        <end position="228"/>
    </location>
</feature>
<sequence>MFIFGVGFIPQLGVTGVALSTAGVRFIIMIGLFIILHKRMTEPLTIKEFFSYEKEYASKILAIGVPSAGEILSYNVSQIVLTMMITTLGATALATRVYSQNLMSVLTVFSLSIAKGMQIYIGQLVGARKQTDAYHTLFVGLKYATIITIIIGSIFALFGRQIFGIFSNDPNLIQLGAMILVIELLLQPARTGNLVIISALRAAGDAVFPVMVGIAVMWGVLVPLAYVLGITLNLGLVGIWAAMLVDEWIRASLMFIRWKKKRWLGKSIAANKLS</sequence>
<comment type="caution">
    <text evidence="2">The sequence shown here is derived from an EMBL/GenBank/DDBJ whole genome shotgun (WGS) entry which is preliminary data.</text>
</comment>
<dbReference type="InterPro" id="IPR047135">
    <property type="entry name" value="YsiQ"/>
</dbReference>
<dbReference type="EMBL" id="BAAACW010000041">
    <property type="protein sequence ID" value="GAA0356683.1"/>
    <property type="molecule type" value="Genomic_DNA"/>
</dbReference>